<reference evidence="3 4" key="1">
    <citation type="journal article" date="2016" name="Nat. Commun.">
        <title>Thousands of microbial genomes shed light on interconnected biogeochemical processes in an aquifer system.</title>
        <authorList>
            <person name="Anantharaman K."/>
            <person name="Brown C.T."/>
            <person name="Hug L.A."/>
            <person name="Sharon I."/>
            <person name="Castelle C.J."/>
            <person name="Probst A.J."/>
            <person name="Thomas B.C."/>
            <person name="Singh A."/>
            <person name="Wilkins M.J."/>
            <person name="Karaoz U."/>
            <person name="Brodie E.L."/>
            <person name="Williams K.H."/>
            <person name="Hubbard S.S."/>
            <person name="Banfield J.F."/>
        </authorList>
    </citation>
    <scope>NUCLEOTIDE SEQUENCE [LARGE SCALE GENOMIC DNA]</scope>
</reference>
<protein>
    <recommendedName>
        <fullName evidence="2">Homing endonuclease LAGLIDADG domain-containing protein</fullName>
    </recommendedName>
</protein>
<feature type="domain" description="Homing endonuclease LAGLIDADG" evidence="2">
    <location>
        <begin position="180"/>
        <end position="261"/>
    </location>
</feature>
<organism evidence="3 4">
    <name type="scientific">Candidatus Taylorbacteria bacterium RIFCSPHIGHO2_12_FULL_45_16</name>
    <dbReference type="NCBI Taxonomy" id="1802315"/>
    <lineage>
        <taxon>Bacteria</taxon>
        <taxon>Candidatus Tayloriibacteriota</taxon>
    </lineage>
</organism>
<dbReference type="SUPFAM" id="SSF55608">
    <property type="entry name" value="Homing endonucleases"/>
    <property type="match status" value="2"/>
</dbReference>
<dbReference type="InterPro" id="IPR004860">
    <property type="entry name" value="LAGLIDADG_dom"/>
</dbReference>
<dbReference type="AlphaFoldDB" id="A0A1G2MXY1"/>
<feature type="region of interest" description="Disordered" evidence="1">
    <location>
        <begin position="1"/>
        <end position="20"/>
    </location>
</feature>
<comment type="caution">
    <text evidence="3">The sequence shown here is derived from an EMBL/GenBank/DDBJ whole genome shotgun (WGS) entry which is preliminary data.</text>
</comment>
<dbReference type="EMBL" id="MHRT01000007">
    <property type="protein sequence ID" value="OHA28785.1"/>
    <property type="molecule type" value="Genomic_DNA"/>
</dbReference>
<dbReference type="InterPro" id="IPR027434">
    <property type="entry name" value="Homing_endonucl"/>
</dbReference>
<dbReference type="PANTHER" id="PTHR36181:SF3">
    <property type="entry name" value="INTRON-ENCODED DNA ENDONUCLEASE AI5 BETA"/>
    <property type="match status" value="1"/>
</dbReference>
<gene>
    <name evidence="3" type="ORF">A3F51_02270</name>
</gene>
<dbReference type="PANTHER" id="PTHR36181">
    <property type="entry name" value="INTRON-ENCODED ENDONUCLEASE AI3-RELATED"/>
    <property type="match status" value="1"/>
</dbReference>
<evidence type="ECO:0000313" key="3">
    <source>
        <dbReference type="EMBL" id="OHA28785.1"/>
    </source>
</evidence>
<dbReference type="InterPro" id="IPR051289">
    <property type="entry name" value="LAGLIDADG_Endonuclease"/>
</dbReference>
<sequence length="289" mass="33503">MSKNASNDFGKNQRPDNPQEMLKNNFYFSGLIAAEMSCSIIKTTNKKPNDYYYMVVLTVTNADRKLLNEVNRVVMNNRGVISPVKGAYNLSARGKSKVRTALNFLEMYPIPIGDLAKNRILLLKTVLVYLESHRAHRFQKEKTIEIEELRRKLREVKTRGIVDQQFDLLPLDQDSLGYFIAGVIDGEGSFGYKSSGLVQEPFFMIAMKDKKIIELINKFVNYGNVRLRKDGVYHLEINSRIILKKVCKMFLNQYPLHHERQRKRLMLLQQLLNDYTPRSLKPVVLENVI</sequence>
<evidence type="ECO:0000256" key="1">
    <source>
        <dbReference type="SAM" id="MobiDB-lite"/>
    </source>
</evidence>
<proteinExistence type="predicted"/>
<dbReference type="GO" id="GO:0004519">
    <property type="term" value="F:endonuclease activity"/>
    <property type="evidence" value="ECO:0007669"/>
    <property type="project" value="InterPro"/>
</dbReference>
<dbReference type="Proteomes" id="UP000178089">
    <property type="component" value="Unassembled WGS sequence"/>
</dbReference>
<evidence type="ECO:0000259" key="2">
    <source>
        <dbReference type="Pfam" id="PF00961"/>
    </source>
</evidence>
<name>A0A1G2MXY1_9BACT</name>
<evidence type="ECO:0000313" key="4">
    <source>
        <dbReference type="Proteomes" id="UP000178089"/>
    </source>
</evidence>
<feature type="compositionally biased region" description="Polar residues" evidence="1">
    <location>
        <begin position="1"/>
        <end position="10"/>
    </location>
</feature>
<dbReference type="Gene3D" id="3.10.28.10">
    <property type="entry name" value="Homing endonucleases"/>
    <property type="match status" value="2"/>
</dbReference>
<dbReference type="Pfam" id="PF00961">
    <property type="entry name" value="LAGLIDADG_1"/>
    <property type="match status" value="1"/>
</dbReference>
<accession>A0A1G2MXY1</accession>